<sequence>MRYQTVHIDAFGYELAPNVITSEELEERLAPLYTRLNLRKGQLQALTGIRERRFWDSGEPMYTGALKAGKKALAASCLSPSDIGMIVYCGVCRDNLEPATACAVADGLGLDSRTIIYDISNACLGVMTGMLEVANAIELGQIRAGMVVSCESARQIVDLTIDRMNQECDMESFKRSMAVLTGGSGAVALTMTGSQAPAAEYRRHRLLGGVVRNASQHHRLCIWGPDTGAASQFYKMETDAVGVLKNGVVLGTETFAAFRQELGFSDDKPDKVICHQVGEANQRSILKAIGVAPEKDFPTYPYLANMGTVSLPMTAAIADERGFLESGDLVGFLGIGSGLNCLMLGVEW</sequence>
<dbReference type="PANTHER" id="PTHR34069:SF3">
    <property type="entry name" value="ACYL-COA:ACYL-COA ALKYLTRANSFERASE"/>
    <property type="match status" value="1"/>
</dbReference>
<name>A8ZTC9_DESOH</name>
<dbReference type="KEGG" id="dol:Dole_2008"/>
<accession>A8ZTC9</accession>
<evidence type="ECO:0000256" key="2">
    <source>
        <dbReference type="ARBA" id="ARBA00023315"/>
    </source>
</evidence>
<dbReference type="SUPFAM" id="SSF53901">
    <property type="entry name" value="Thiolase-like"/>
    <property type="match status" value="1"/>
</dbReference>
<proteinExistence type="predicted"/>
<evidence type="ECO:0000259" key="3">
    <source>
        <dbReference type="Pfam" id="PF08541"/>
    </source>
</evidence>
<organism evidence="5 6">
    <name type="scientific">Desulfosudis oleivorans (strain DSM 6200 / JCM 39069 / Hxd3)</name>
    <name type="common">Desulfococcus oleovorans</name>
    <dbReference type="NCBI Taxonomy" id="96561"/>
    <lineage>
        <taxon>Bacteria</taxon>
        <taxon>Pseudomonadati</taxon>
        <taxon>Thermodesulfobacteriota</taxon>
        <taxon>Desulfobacteria</taxon>
        <taxon>Desulfobacterales</taxon>
        <taxon>Desulfosudaceae</taxon>
        <taxon>Desulfosudis</taxon>
    </lineage>
</organism>
<evidence type="ECO:0000313" key="5">
    <source>
        <dbReference type="EMBL" id="ABW67812.1"/>
    </source>
</evidence>
<keyword evidence="2" id="KW-0012">Acyltransferase</keyword>
<feature type="domain" description="Beta-ketoacyl-[acyl-carrier-protein] synthase III N-terminal" evidence="4">
    <location>
        <begin position="117"/>
        <end position="192"/>
    </location>
</feature>
<gene>
    <name evidence="5" type="ordered locus">Dole_2008</name>
</gene>
<dbReference type="AlphaFoldDB" id="A8ZTC9"/>
<dbReference type="PANTHER" id="PTHR34069">
    <property type="entry name" value="3-OXOACYL-[ACYL-CARRIER-PROTEIN] SYNTHASE 3"/>
    <property type="match status" value="1"/>
</dbReference>
<dbReference type="OrthoDB" id="9788274at2"/>
<dbReference type="RefSeq" id="WP_012175424.1">
    <property type="nucleotide sequence ID" value="NC_009943.1"/>
</dbReference>
<dbReference type="NCBIfam" id="NF006720">
    <property type="entry name" value="PRK09258.1"/>
    <property type="match status" value="1"/>
</dbReference>
<dbReference type="InterPro" id="IPR013747">
    <property type="entry name" value="ACP_syn_III_C"/>
</dbReference>
<dbReference type="GO" id="GO:0006633">
    <property type="term" value="P:fatty acid biosynthetic process"/>
    <property type="evidence" value="ECO:0007669"/>
    <property type="project" value="InterPro"/>
</dbReference>
<dbReference type="STRING" id="96561.Dole_2008"/>
<dbReference type="Proteomes" id="UP000008561">
    <property type="component" value="Chromosome"/>
</dbReference>
<dbReference type="EMBL" id="CP000859">
    <property type="protein sequence ID" value="ABW67812.1"/>
    <property type="molecule type" value="Genomic_DNA"/>
</dbReference>
<evidence type="ECO:0000313" key="6">
    <source>
        <dbReference type="Proteomes" id="UP000008561"/>
    </source>
</evidence>
<protein>
    <submittedName>
        <fullName evidence="5">3-Oxoacyl-(Acyl-carrier-protein (ACP)) synthase III domain protein</fullName>
    </submittedName>
</protein>
<feature type="domain" description="Beta-ketoacyl-[acyl-carrier-protein] synthase III C-terminal" evidence="3">
    <location>
        <begin position="263"/>
        <end position="346"/>
    </location>
</feature>
<dbReference type="GO" id="GO:0004315">
    <property type="term" value="F:3-oxoacyl-[acyl-carrier-protein] synthase activity"/>
    <property type="evidence" value="ECO:0007669"/>
    <property type="project" value="InterPro"/>
</dbReference>
<dbReference type="InterPro" id="IPR013751">
    <property type="entry name" value="ACP_syn_III_N"/>
</dbReference>
<dbReference type="GO" id="GO:0044550">
    <property type="term" value="P:secondary metabolite biosynthetic process"/>
    <property type="evidence" value="ECO:0007669"/>
    <property type="project" value="TreeGrafter"/>
</dbReference>
<dbReference type="Gene3D" id="3.40.47.10">
    <property type="match status" value="2"/>
</dbReference>
<dbReference type="eggNOG" id="COG0332">
    <property type="taxonomic scope" value="Bacteria"/>
</dbReference>
<dbReference type="Pfam" id="PF08545">
    <property type="entry name" value="ACP_syn_III"/>
    <property type="match status" value="1"/>
</dbReference>
<evidence type="ECO:0000256" key="1">
    <source>
        <dbReference type="ARBA" id="ARBA00022679"/>
    </source>
</evidence>
<keyword evidence="1" id="KW-0808">Transferase</keyword>
<dbReference type="InterPro" id="IPR016039">
    <property type="entry name" value="Thiolase-like"/>
</dbReference>
<dbReference type="HOGENOM" id="CLU_039592_4_2_7"/>
<keyword evidence="6" id="KW-1185">Reference proteome</keyword>
<evidence type="ECO:0000259" key="4">
    <source>
        <dbReference type="Pfam" id="PF08545"/>
    </source>
</evidence>
<dbReference type="Pfam" id="PF08541">
    <property type="entry name" value="ACP_syn_III_C"/>
    <property type="match status" value="1"/>
</dbReference>
<reference evidence="5 6" key="1">
    <citation type="submission" date="2007-10" db="EMBL/GenBank/DDBJ databases">
        <title>Complete sequence of Desulfococcus oleovorans Hxd3.</title>
        <authorList>
            <consortium name="US DOE Joint Genome Institute"/>
            <person name="Copeland A."/>
            <person name="Lucas S."/>
            <person name="Lapidus A."/>
            <person name="Barry K."/>
            <person name="Glavina del Rio T."/>
            <person name="Dalin E."/>
            <person name="Tice H."/>
            <person name="Pitluck S."/>
            <person name="Kiss H."/>
            <person name="Brettin T."/>
            <person name="Bruce D."/>
            <person name="Detter J.C."/>
            <person name="Han C."/>
            <person name="Schmutz J."/>
            <person name="Larimer F."/>
            <person name="Land M."/>
            <person name="Hauser L."/>
            <person name="Kyrpides N."/>
            <person name="Kim E."/>
            <person name="Wawrik B."/>
            <person name="Richardson P."/>
        </authorList>
    </citation>
    <scope>NUCLEOTIDE SEQUENCE [LARGE SCALE GENOMIC DNA]</scope>
    <source>
        <strain evidence="6">DSM 6200 / JCM 39069 / Hxd3</strain>
    </source>
</reference>